<keyword evidence="5" id="KW-1185">Reference proteome</keyword>
<evidence type="ECO:0000259" key="3">
    <source>
        <dbReference type="SMART" id="SM00331"/>
    </source>
</evidence>
<feature type="region of interest" description="Disordered" evidence="2">
    <location>
        <begin position="234"/>
        <end position="256"/>
    </location>
</feature>
<proteinExistence type="predicted"/>
<dbReference type="Gene3D" id="3.30.450.20">
    <property type="entry name" value="PAS domain"/>
    <property type="match status" value="1"/>
</dbReference>
<dbReference type="InterPro" id="IPR036890">
    <property type="entry name" value="HATPase_C_sf"/>
</dbReference>
<dbReference type="PANTHER" id="PTHR43156">
    <property type="entry name" value="STAGE II SPORULATION PROTEIN E-RELATED"/>
    <property type="match status" value="1"/>
</dbReference>
<dbReference type="PANTHER" id="PTHR43156:SF2">
    <property type="entry name" value="STAGE II SPORULATION PROTEIN E"/>
    <property type="match status" value="1"/>
</dbReference>
<feature type="domain" description="PPM-type phosphatase" evidence="3">
    <location>
        <begin position="396"/>
        <end position="606"/>
    </location>
</feature>
<dbReference type="EMBL" id="WHPD01002182">
    <property type="protein sequence ID" value="MPV89022.1"/>
    <property type="molecule type" value="Genomic_DNA"/>
</dbReference>
<accession>A0A7J9UX18</accession>
<feature type="compositionally biased region" description="Polar residues" evidence="2">
    <location>
        <begin position="739"/>
        <end position="749"/>
    </location>
</feature>
<organism evidence="4 5">
    <name type="scientific">Georgenia ruanii</name>
    <dbReference type="NCBI Taxonomy" id="348442"/>
    <lineage>
        <taxon>Bacteria</taxon>
        <taxon>Bacillati</taxon>
        <taxon>Actinomycetota</taxon>
        <taxon>Actinomycetes</taxon>
        <taxon>Micrococcales</taxon>
        <taxon>Bogoriellaceae</taxon>
        <taxon>Georgenia</taxon>
    </lineage>
</organism>
<name>A0A7J9UX18_9MICO</name>
<dbReference type="RefSeq" id="WP_152231710.1">
    <property type="nucleotide sequence ID" value="NZ_BAAAOT010000019.1"/>
</dbReference>
<dbReference type="Gene3D" id="3.30.565.10">
    <property type="entry name" value="Histidine kinase-like ATPase, C-terminal domain"/>
    <property type="match status" value="1"/>
</dbReference>
<dbReference type="InterPro" id="IPR000014">
    <property type="entry name" value="PAS"/>
</dbReference>
<dbReference type="CDD" id="cd16936">
    <property type="entry name" value="HATPase_RsbW-like"/>
    <property type="match status" value="1"/>
</dbReference>
<dbReference type="InterPro" id="IPR052016">
    <property type="entry name" value="Bact_Sigma-Reg"/>
</dbReference>
<dbReference type="Pfam" id="PF13581">
    <property type="entry name" value="HATPase_c_2"/>
    <property type="match status" value="1"/>
</dbReference>
<feature type="compositionally biased region" description="Low complexity" evidence="2">
    <location>
        <begin position="32"/>
        <end position="43"/>
    </location>
</feature>
<dbReference type="InterPro" id="IPR001932">
    <property type="entry name" value="PPM-type_phosphatase-like_dom"/>
</dbReference>
<comment type="caution">
    <text evidence="4">The sequence shown here is derived from an EMBL/GenBank/DDBJ whole genome shotgun (WGS) entry which is preliminary data.</text>
</comment>
<feature type="non-terminal residue" evidence="4">
    <location>
        <position position="1"/>
    </location>
</feature>
<dbReference type="SUPFAM" id="SSF55874">
    <property type="entry name" value="ATPase domain of HSP90 chaperone/DNA topoisomerase II/histidine kinase"/>
    <property type="match status" value="1"/>
</dbReference>
<reference evidence="4 5" key="1">
    <citation type="submission" date="2019-10" db="EMBL/GenBank/DDBJ databases">
        <title>Georgenia wutianyii sp. nov. and Georgenia yuyongxinii sp. nov. isolated from plateau pika (Ochotona curzoniae) in the Qinghai-Tibet plateau of China.</title>
        <authorList>
            <person name="Tian Z."/>
        </authorList>
    </citation>
    <scope>NUCLEOTIDE SEQUENCE [LARGE SCALE GENOMIC DNA]</scope>
    <source>
        <strain evidence="4 5">JCM 15130</strain>
    </source>
</reference>
<keyword evidence="1" id="KW-0378">Hydrolase</keyword>
<dbReference type="InterPro" id="IPR036457">
    <property type="entry name" value="PPM-type-like_dom_sf"/>
</dbReference>
<dbReference type="Gene3D" id="3.60.40.10">
    <property type="entry name" value="PPM-type phosphatase domain"/>
    <property type="match status" value="1"/>
</dbReference>
<protein>
    <submittedName>
        <fullName evidence="4">SpoIIE family protein phosphatase</fullName>
    </submittedName>
</protein>
<dbReference type="SUPFAM" id="SSF55785">
    <property type="entry name" value="PYP-like sensor domain (PAS domain)"/>
    <property type="match status" value="1"/>
</dbReference>
<dbReference type="SMART" id="SM00331">
    <property type="entry name" value="PP2C_SIG"/>
    <property type="match status" value="1"/>
</dbReference>
<dbReference type="InterPro" id="IPR003594">
    <property type="entry name" value="HATPase_dom"/>
</dbReference>
<dbReference type="Proteomes" id="UP000429644">
    <property type="component" value="Unassembled WGS sequence"/>
</dbReference>
<sequence length="765" mass="81355">MVKSHGSARTPGVPVGPDEPWTPAGGATTDGAPQAPARTADVAAAPAGPAPVCATSVLEQLPDAVLVLGRGDGEWEVAFANDAAVELCGFERTQLLSGLAEPRHVLGLDADGARAVAAALEQGRPASLRVAAQRADGTGYWAGIALAPLEDATGQRWSAVVRDVSAQVASAQLERVRLDAERRARVALSLVARVSDLLQEVDSGDVLRAIADMLTRQVVAWSGFYVPGRTLREVDGIEDDPPPARPAGRRGAQRHDEDQVLDLVLAAAMRTLRLDPDRPAPQGTLTAELLELVTPHLAERPDALREVLVFPVLGRQRTLALLVALPRRASAVVVDDLTDGNREVQGFHEEVQTVLELTARRVGMAMDNAQLYAREHVLAETLQRAMLPEQDDVAGLDVWTYYAPNAEHAQVGGDWYDVVNLRASTVAVVIGDVVGHDVEAAAAMGQLRSVVRALAAELVDPGTVLGRVDGLVTGMRIPRSASLVYATLTPLEEGAWDFAYSRAGHLPPLRVRGGEVSVLDGAGGTLVGFSTGERGTARTLVLPGDVLVLYTDGLIERRDRPMRAGLEALKELAGQVHAPDAAGVGEELLWLADAPEDDVAMVVIRVPGGPEGEVDGAAPRQRRWQLPMDASSIGRARHAVRRTCRAWGMQEVAAAELVISELMANAVMHGWGRIGLRLQDTGDGLRIEVEDANPAPPITRERSASRVGGFGMHIVDRLADWGWRPTPTGKVVWARLRSQPRSTGEQPLGSSAEPDHDGAPQGGSD</sequence>
<dbReference type="Pfam" id="PF07228">
    <property type="entry name" value="SpoIIE"/>
    <property type="match status" value="1"/>
</dbReference>
<dbReference type="AlphaFoldDB" id="A0A7J9UX18"/>
<gene>
    <name evidence="4" type="ORF">GB882_10115</name>
</gene>
<dbReference type="Pfam" id="PF13426">
    <property type="entry name" value="PAS_9"/>
    <property type="match status" value="1"/>
</dbReference>
<evidence type="ECO:0000256" key="2">
    <source>
        <dbReference type="SAM" id="MobiDB-lite"/>
    </source>
</evidence>
<evidence type="ECO:0000313" key="4">
    <source>
        <dbReference type="EMBL" id="MPV89022.1"/>
    </source>
</evidence>
<dbReference type="GO" id="GO:0016791">
    <property type="term" value="F:phosphatase activity"/>
    <property type="evidence" value="ECO:0007669"/>
    <property type="project" value="TreeGrafter"/>
</dbReference>
<dbReference type="InterPro" id="IPR035965">
    <property type="entry name" value="PAS-like_dom_sf"/>
</dbReference>
<evidence type="ECO:0000313" key="5">
    <source>
        <dbReference type="Proteomes" id="UP000429644"/>
    </source>
</evidence>
<feature type="region of interest" description="Disordered" evidence="2">
    <location>
        <begin position="735"/>
        <end position="765"/>
    </location>
</feature>
<feature type="region of interest" description="Disordered" evidence="2">
    <location>
        <begin position="1"/>
        <end position="43"/>
    </location>
</feature>
<dbReference type="OrthoDB" id="319881at2"/>
<evidence type="ECO:0000256" key="1">
    <source>
        <dbReference type="ARBA" id="ARBA00022801"/>
    </source>
</evidence>